<evidence type="ECO:0000256" key="4">
    <source>
        <dbReference type="ARBA" id="ARBA00023121"/>
    </source>
</evidence>
<keyword evidence="8" id="KW-1185">Reference proteome</keyword>
<proteinExistence type="predicted"/>
<dbReference type="InterPro" id="IPR031468">
    <property type="entry name" value="SMP_LBD"/>
</dbReference>
<dbReference type="InterPro" id="IPR045050">
    <property type="entry name" value="Synaptotagmin_plant"/>
</dbReference>
<evidence type="ECO:0000313" key="7">
    <source>
        <dbReference type="EMBL" id="CAA2958599.1"/>
    </source>
</evidence>
<comment type="caution">
    <text evidence="7">The sequence shown here is derived from an EMBL/GenBank/DDBJ whole genome shotgun (WGS) entry which is preliminary data.</text>
</comment>
<organism evidence="7 8">
    <name type="scientific">Olea europaea subsp. europaea</name>
    <dbReference type="NCBI Taxonomy" id="158383"/>
    <lineage>
        <taxon>Eukaryota</taxon>
        <taxon>Viridiplantae</taxon>
        <taxon>Streptophyta</taxon>
        <taxon>Embryophyta</taxon>
        <taxon>Tracheophyta</taxon>
        <taxon>Spermatophyta</taxon>
        <taxon>Magnoliopsida</taxon>
        <taxon>eudicotyledons</taxon>
        <taxon>Gunneridae</taxon>
        <taxon>Pentapetalae</taxon>
        <taxon>asterids</taxon>
        <taxon>lamiids</taxon>
        <taxon>Lamiales</taxon>
        <taxon>Oleaceae</taxon>
        <taxon>Oleeae</taxon>
        <taxon>Olea</taxon>
    </lineage>
</organism>
<dbReference type="PROSITE" id="PS51847">
    <property type="entry name" value="SMP"/>
    <property type="match status" value="1"/>
</dbReference>
<evidence type="ECO:0000256" key="5">
    <source>
        <dbReference type="ARBA" id="ARBA00023136"/>
    </source>
</evidence>
<accession>A0A8S0PVW2</accession>
<gene>
    <name evidence="7" type="ORF">OLEA9_A019562</name>
</gene>
<reference evidence="7 8" key="1">
    <citation type="submission" date="2019-12" db="EMBL/GenBank/DDBJ databases">
        <authorList>
            <person name="Alioto T."/>
            <person name="Alioto T."/>
            <person name="Gomez Garrido J."/>
        </authorList>
    </citation>
    <scope>NUCLEOTIDE SEQUENCE [LARGE SCALE GENOMIC DNA]</scope>
</reference>
<keyword evidence="3" id="KW-0445">Lipid transport</keyword>
<feature type="domain" description="SMP-LTD" evidence="6">
    <location>
        <begin position="29"/>
        <end position="159"/>
    </location>
</feature>
<comment type="subcellular location">
    <subcellularLocation>
        <location evidence="1">Membrane</location>
    </subcellularLocation>
</comment>
<dbReference type="EMBL" id="CACTIH010000274">
    <property type="protein sequence ID" value="CAA2958599.1"/>
    <property type="molecule type" value="Genomic_DNA"/>
</dbReference>
<keyword evidence="4" id="KW-0446">Lipid-binding</keyword>
<evidence type="ECO:0000313" key="8">
    <source>
        <dbReference type="Proteomes" id="UP000594638"/>
    </source>
</evidence>
<name>A0A8S0PVW2_OLEEU</name>
<dbReference type="PANTHER" id="PTHR10774:SF217">
    <property type="entry name" value="OS06G0685300 PROTEIN"/>
    <property type="match status" value="1"/>
</dbReference>
<keyword evidence="5" id="KW-0472">Membrane</keyword>
<dbReference type="PANTHER" id="PTHR10774">
    <property type="entry name" value="EXTENDED SYNAPTOTAGMIN-RELATED"/>
    <property type="match status" value="1"/>
</dbReference>
<dbReference type="OrthoDB" id="67700at2759"/>
<evidence type="ECO:0000256" key="3">
    <source>
        <dbReference type="ARBA" id="ARBA00023055"/>
    </source>
</evidence>
<feature type="non-terminal residue" evidence="7">
    <location>
        <position position="159"/>
    </location>
</feature>
<protein>
    <submittedName>
        <fullName evidence="7">Synaptotagmin-3 isoform X2</fullName>
    </submittedName>
</protein>
<dbReference type="GO" id="GO:0005783">
    <property type="term" value="C:endoplasmic reticulum"/>
    <property type="evidence" value="ECO:0007669"/>
    <property type="project" value="TreeGrafter"/>
</dbReference>
<sequence>MMSLFYLNSQGFDANKSLEDYDSSTLIDLLPKLPLWVMNPDYERVACGIILSTAEPIFSEYIGKFQIKSINFKHLTLGSLPPKIHGLKFQKSNENSLVFDLALRWAGNAVIVLAIKLLSLEVTVQLIDIHISAATRIILKPCVPTFPCFANIAVTLMEK</sequence>
<evidence type="ECO:0000256" key="2">
    <source>
        <dbReference type="ARBA" id="ARBA00022448"/>
    </source>
</evidence>
<evidence type="ECO:0000259" key="6">
    <source>
        <dbReference type="PROSITE" id="PS51847"/>
    </source>
</evidence>
<dbReference type="Proteomes" id="UP000594638">
    <property type="component" value="Unassembled WGS sequence"/>
</dbReference>
<dbReference type="AlphaFoldDB" id="A0A8S0PVW2"/>
<dbReference type="Gramene" id="OE9A019562T1">
    <property type="protein sequence ID" value="OE9A019562C1"/>
    <property type="gene ID" value="OE9A019562"/>
</dbReference>
<evidence type="ECO:0000256" key="1">
    <source>
        <dbReference type="ARBA" id="ARBA00004370"/>
    </source>
</evidence>
<dbReference type="GO" id="GO:0016020">
    <property type="term" value="C:membrane"/>
    <property type="evidence" value="ECO:0007669"/>
    <property type="project" value="UniProtKB-SubCell"/>
</dbReference>
<keyword evidence="2" id="KW-0813">Transport</keyword>
<dbReference type="GO" id="GO:0008289">
    <property type="term" value="F:lipid binding"/>
    <property type="evidence" value="ECO:0007669"/>
    <property type="project" value="UniProtKB-KW"/>
</dbReference>
<dbReference type="GO" id="GO:0006869">
    <property type="term" value="P:lipid transport"/>
    <property type="evidence" value="ECO:0007669"/>
    <property type="project" value="UniProtKB-KW"/>
</dbReference>